<evidence type="ECO:0000256" key="1">
    <source>
        <dbReference type="ARBA" id="ARBA00008725"/>
    </source>
</evidence>
<feature type="chain" id="PRO_5046966606" evidence="4">
    <location>
        <begin position="30"/>
        <end position="548"/>
    </location>
</feature>
<dbReference type="RefSeq" id="WP_344613135.1">
    <property type="nucleotide sequence ID" value="NZ_BAAARV010000025.1"/>
</dbReference>
<dbReference type="PANTHER" id="PTHR42996:SF1">
    <property type="entry name" value="PHOSPHATE-BINDING PROTEIN PSTS"/>
    <property type="match status" value="1"/>
</dbReference>
<evidence type="ECO:0000313" key="6">
    <source>
        <dbReference type="EMBL" id="GAA2345519.1"/>
    </source>
</evidence>
<dbReference type="Gene3D" id="3.40.190.10">
    <property type="entry name" value="Periplasmic binding protein-like II"/>
    <property type="match status" value="2"/>
</dbReference>
<dbReference type="PANTHER" id="PTHR42996">
    <property type="entry name" value="PHOSPHATE-BINDING PROTEIN PSTS"/>
    <property type="match status" value="1"/>
</dbReference>
<gene>
    <name evidence="6" type="primary">pstS_1</name>
    <name evidence="6" type="ORF">GCM10010170_031690</name>
</gene>
<evidence type="ECO:0000256" key="3">
    <source>
        <dbReference type="SAM" id="Phobius"/>
    </source>
</evidence>
<sequence>MKRTILRRAAAFGAVVALLLAATARPAAAAAHVRIEGTGSSWSANALAQWIADVKPQGLQVVFTSLGSAAGRKDFGYQTNDFAISDIPFQGSDPLTGEDDTPRGRPYAYLPMVAGGTAFPYHIEVGGKLVKDLRLSGDTLAKIFTNQITKWDDPQITADNNGRKLPSIKIVPVLHAEGSGSTAQFTRYLVNQFPQYWQAFAGRNVPTEYYPRQGGAVPQAGSDSVMNFIVSKSGNGSIGYDEYSFALNIGYPVAKIGNKAGYFTEPTDYNVAVSLTKAQINNDPNSKEYLIQNLDQVYVNPDARTYPLSSYSYMVLPTGAKDPEEKRLTTAKRQTLADFVDYSICAGQQSIGSKGYSPLPLNLVQAGFDQVKKLKAADPGVEIKDQPATSCNNPTFVPGDLTRNHLAEIAPMPQPCDKIGAGPCPPKGSSGSSGSGGTSGGTTGGTSGSGSGSGTGGTAANGGTTGTGTGTGTDGPQIDPDTGEVVGGTGSGGNSTDANAAAVPTDLAAFKANRYAAVLGPVSVGLLLIVLFAPALFGRLVARRKEGQ</sequence>
<dbReference type="Pfam" id="PF12849">
    <property type="entry name" value="PBP_like_2"/>
    <property type="match status" value="1"/>
</dbReference>
<keyword evidence="4" id="KW-0732">Signal</keyword>
<organism evidence="6 7">
    <name type="scientific">Dactylosporangium salmoneum</name>
    <dbReference type="NCBI Taxonomy" id="53361"/>
    <lineage>
        <taxon>Bacteria</taxon>
        <taxon>Bacillati</taxon>
        <taxon>Actinomycetota</taxon>
        <taxon>Actinomycetes</taxon>
        <taxon>Micromonosporales</taxon>
        <taxon>Micromonosporaceae</taxon>
        <taxon>Dactylosporangium</taxon>
    </lineage>
</organism>
<protein>
    <submittedName>
        <fullName evidence="6">Phosphate ABC transporter substrate-binding protein PstS</fullName>
    </submittedName>
</protein>
<keyword evidence="3" id="KW-0812">Transmembrane</keyword>
<feature type="signal peptide" evidence="4">
    <location>
        <begin position="1"/>
        <end position="29"/>
    </location>
</feature>
<dbReference type="EMBL" id="BAAARV010000025">
    <property type="protein sequence ID" value="GAA2345519.1"/>
    <property type="molecule type" value="Genomic_DNA"/>
</dbReference>
<feature type="compositionally biased region" description="Gly residues" evidence="2">
    <location>
        <begin position="431"/>
        <end position="473"/>
    </location>
</feature>
<proteinExistence type="inferred from homology"/>
<comment type="caution">
    <text evidence="6">The sequence shown here is derived from an EMBL/GenBank/DDBJ whole genome shotgun (WGS) entry which is preliminary data.</text>
</comment>
<dbReference type="InterPro" id="IPR050962">
    <property type="entry name" value="Phosphate-bind_PstS"/>
</dbReference>
<keyword evidence="3" id="KW-0472">Membrane</keyword>
<evidence type="ECO:0000313" key="7">
    <source>
        <dbReference type="Proteomes" id="UP001501444"/>
    </source>
</evidence>
<dbReference type="InterPro" id="IPR024370">
    <property type="entry name" value="PBP_domain"/>
</dbReference>
<evidence type="ECO:0000256" key="4">
    <source>
        <dbReference type="SAM" id="SignalP"/>
    </source>
</evidence>
<feature type="domain" description="PBP" evidence="5">
    <location>
        <begin position="27"/>
        <end position="345"/>
    </location>
</feature>
<accession>A0ABP5T9L8</accession>
<evidence type="ECO:0000259" key="5">
    <source>
        <dbReference type="Pfam" id="PF12849"/>
    </source>
</evidence>
<feature type="region of interest" description="Disordered" evidence="2">
    <location>
        <begin position="412"/>
        <end position="497"/>
    </location>
</feature>
<dbReference type="Proteomes" id="UP001501444">
    <property type="component" value="Unassembled WGS sequence"/>
</dbReference>
<comment type="similarity">
    <text evidence="1">Belongs to the PstS family.</text>
</comment>
<name>A0ABP5T9L8_9ACTN</name>
<keyword evidence="7" id="KW-1185">Reference proteome</keyword>
<keyword evidence="3" id="KW-1133">Transmembrane helix</keyword>
<dbReference type="SUPFAM" id="SSF53850">
    <property type="entry name" value="Periplasmic binding protein-like II"/>
    <property type="match status" value="1"/>
</dbReference>
<evidence type="ECO:0000256" key="2">
    <source>
        <dbReference type="SAM" id="MobiDB-lite"/>
    </source>
</evidence>
<feature type="transmembrane region" description="Helical" evidence="3">
    <location>
        <begin position="515"/>
        <end position="537"/>
    </location>
</feature>
<reference evidence="7" key="1">
    <citation type="journal article" date="2019" name="Int. J. Syst. Evol. Microbiol.">
        <title>The Global Catalogue of Microorganisms (GCM) 10K type strain sequencing project: providing services to taxonomists for standard genome sequencing and annotation.</title>
        <authorList>
            <consortium name="The Broad Institute Genomics Platform"/>
            <consortium name="The Broad Institute Genome Sequencing Center for Infectious Disease"/>
            <person name="Wu L."/>
            <person name="Ma J."/>
        </authorList>
    </citation>
    <scope>NUCLEOTIDE SEQUENCE [LARGE SCALE GENOMIC DNA]</scope>
    <source>
        <strain evidence="7">JCM 3272</strain>
    </source>
</reference>